<protein>
    <submittedName>
        <fullName evidence="3">AMP-dependent synthetase</fullName>
    </submittedName>
</protein>
<dbReference type="PANTHER" id="PTHR43767:SF1">
    <property type="entry name" value="NONRIBOSOMAL PEPTIDE SYNTHASE PES1 (EUROFUNG)-RELATED"/>
    <property type="match status" value="1"/>
</dbReference>
<evidence type="ECO:0000259" key="2">
    <source>
        <dbReference type="Pfam" id="PF13193"/>
    </source>
</evidence>
<dbReference type="GeneID" id="41590353"/>
<dbReference type="GO" id="GO:0016878">
    <property type="term" value="F:acid-thiol ligase activity"/>
    <property type="evidence" value="ECO:0007669"/>
    <property type="project" value="UniProtKB-ARBA"/>
</dbReference>
<dbReference type="PROSITE" id="PS00455">
    <property type="entry name" value="AMP_BINDING"/>
    <property type="match status" value="1"/>
</dbReference>
<proteinExistence type="predicted"/>
<dbReference type="InterPro" id="IPR000873">
    <property type="entry name" value="AMP-dep_synth/lig_dom"/>
</dbReference>
<organism evidence="3 4">
    <name type="scientific">Acidianus manzaensis</name>
    <dbReference type="NCBI Taxonomy" id="282676"/>
    <lineage>
        <taxon>Archaea</taxon>
        <taxon>Thermoproteota</taxon>
        <taxon>Thermoprotei</taxon>
        <taxon>Sulfolobales</taxon>
        <taxon>Sulfolobaceae</taxon>
        <taxon>Acidianus</taxon>
    </lineage>
</organism>
<gene>
    <name evidence="3" type="ORF">B6F84_05495</name>
</gene>
<dbReference type="OrthoDB" id="193284at2157"/>
<accession>A0A1W6JZA3</accession>
<reference evidence="3 4" key="1">
    <citation type="submission" date="2017-03" db="EMBL/GenBank/DDBJ databases">
        <title>Sulfur activation and transportation mechanism of thermophilic Archaea Acidianus manzaensis YN-25.</title>
        <authorList>
            <person name="Ma Y."/>
            <person name="Yang Y."/>
            <person name="Xia J."/>
        </authorList>
    </citation>
    <scope>NUCLEOTIDE SEQUENCE [LARGE SCALE GENOMIC DNA]</scope>
    <source>
        <strain evidence="3 4">YN-25</strain>
    </source>
</reference>
<dbReference type="PANTHER" id="PTHR43767">
    <property type="entry name" value="LONG-CHAIN-FATTY-ACID--COA LIGASE"/>
    <property type="match status" value="1"/>
</dbReference>
<dbReference type="Pfam" id="PF13193">
    <property type="entry name" value="AMP-binding_C"/>
    <property type="match status" value="1"/>
</dbReference>
<dbReference type="EMBL" id="CP020477">
    <property type="protein sequence ID" value="ARM75540.1"/>
    <property type="molecule type" value="Genomic_DNA"/>
</dbReference>
<dbReference type="Gene3D" id="3.30.300.30">
    <property type="match status" value="1"/>
</dbReference>
<dbReference type="STRING" id="282676.B6F84_05495"/>
<dbReference type="RefSeq" id="WP_148691310.1">
    <property type="nucleotide sequence ID" value="NZ_CP020477.1"/>
</dbReference>
<dbReference type="KEGG" id="aman:B6F84_05495"/>
<dbReference type="InterPro" id="IPR050237">
    <property type="entry name" value="ATP-dep_AMP-bd_enzyme"/>
</dbReference>
<evidence type="ECO:0000313" key="3">
    <source>
        <dbReference type="EMBL" id="ARM75540.1"/>
    </source>
</evidence>
<dbReference type="InterPro" id="IPR045851">
    <property type="entry name" value="AMP-bd_C_sf"/>
</dbReference>
<dbReference type="SUPFAM" id="SSF56801">
    <property type="entry name" value="Acetyl-CoA synthetase-like"/>
    <property type="match status" value="1"/>
</dbReference>
<dbReference type="InterPro" id="IPR020845">
    <property type="entry name" value="AMP-binding_CS"/>
</dbReference>
<evidence type="ECO:0000259" key="1">
    <source>
        <dbReference type="Pfam" id="PF00501"/>
    </source>
</evidence>
<keyword evidence="4" id="KW-1185">Reference proteome</keyword>
<feature type="domain" description="AMP-dependent synthetase/ligase" evidence="1">
    <location>
        <begin position="22"/>
        <end position="377"/>
    </location>
</feature>
<dbReference type="InterPro" id="IPR025110">
    <property type="entry name" value="AMP-bd_C"/>
</dbReference>
<dbReference type="InterPro" id="IPR042099">
    <property type="entry name" value="ANL_N_sf"/>
</dbReference>
<evidence type="ECO:0000313" key="4">
    <source>
        <dbReference type="Proteomes" id="UP000193404"/>
    </source>
</evidence>
<dbReference type="Gene3D" id="3.40.50.12780">
    <property type="entry name" value="N-terminal domain of ligase-like"/>
    <property type="match status" value="1"/>
</dbReference>
<dbReference type="AlphaFoldDB" id="A0A1W6JZA3"/>
<feature type="domain" description="AMP-binding enzyme C-terminal" evidence="2">
    <location>
        <begin position="421"/>
        <end position="499"/>
    </location>
</feature>
<sequence length="509" mass="57927">MNRVIGQTIDVNNPIPQYEILKSTAQKHPENIAINYFGRKITYKDLLFFTDNVSSQLKIEKGDIIILSMQNIPQFVILEYAIWKKGGIILPVNPSYSERELEYLISDSNPKFMIASCESIVSNKVPVIRTNPETFSKIPSELKDKWKILDCKEEIDFSRSKDKIKEEKVSSEDLALLMYTSGTTGKPKGVPITHKNIFASSIIYNKWFKFSEGDKVLGIAPFFHVTGQIFHITTAIYSGSEINATFRFEPKLALKVVEENKTTVTMSVATAYRAMLNVYNNEDLSSMRLWSSGGMPMPKALELEWKEKIGPWIYMAWGLTETTSPATLWPYPYDGKLPVDPETGIVSSGIPVYSTEILLGDDGEVFVKGPQVVSGYWKMDKFKDGWLPTGDLGKIIDGWIYIIDRKKEIIDASGFKIMPREVEEVLYMYPAVDEAVVVGLPDEYRGETVVAYVKLKDGYYNTEEIKKDIITFCRKYLAPYKVPKEIRFVNEIPKTPSGKIMRRAFRNDS</sequence>
<dbReference type="Pfam" id="PF00501">
    <property type="entry name" value="AMP-binding"/>
    <property type="match status" value="1"/>
</dbReference>
<name>A0A1W6JZA3_9CREN</name>
<dbReference type="Proteomes" id="UP000193404">
    <property type="component" value="Chromosome"/>
</dbReference>